<evidence type="ECO:0000313" key="8">
    <source>
        <dbReference type="Proteomes" id="UP000267029"/>
    </source>
</evidence>
<organism evidence="7 8">
    <name type="scientific">Mesocestoides corti</name>
    <name type="common">Flatworm</name>
    <dbReference type="NCBI Taxonomy" id="53468"/>
    <lineage>
        <taxon>Eukaryota</taxon>
        <taxon>Metazoa</taxon>
        <taxon>Spiralia</taxon>
        <taxon>Lophotrochozoa</taxon>
        <taxon>Platyhelminthes</taxon>
        <taxon>Cestoda</taxon>
        <taxon>Eucestoda</taxon>
        <taxon>Cyclophyllidea</taxon>
        <taxon>Mesocestoididae</taxon>
        <taxon>Mesocestoides</taxon>
    </lineage>
</organism>
<dbReference type="Gene3D" id="6.10.250.3220">
    <property type="match status" value="1"/>
</dbReference>
<keyword evidence="4 5" id="KW-0862">Zinc</keyword>
<evidence type="ECO:0000256" key="1">
    <source>
        <dbReference type="ARBA" id="ARBA00022723"/>
    </source>
</evidence>
<protein>
    <recommendedName>
        <fullName evidence="6">C3H1-type domain-containing protein</fullName>
    </recommendedName>
</protein>
<dbReference type="OrthoDB" id="410307at2759"/>
<sequence>MLAMDDDESFWTMHVSRYARHANPYCNVLYKTKRCRHYERYGTCSWGESCQFAHGLYELRLPQYHPKYRTKLCRMFSVWGSCPCSLWHVRLKVHYFNDSAFAVKRGYPHDHDADLIDV</sequence>
<dbReference type="InterPro" id="IPR000571">
    <property type="entry name" value="Znf_CCCH"/>
</dbReference>
<dbReference type="PANTHER" id="PTHR12547">
    <property type="entry name" value="CCCH ZINC FINGER/TIS11-RELATED"/>
    <property type="match status" value="1"/>
</dbReference>
<dbReference type="Pfam" id="PF00642">
    <property type="entry name" value="zf-CCCH"/>
    <property type="match status" value="1"/>
</dbReference>
<dbReference type="GO" id="GO:0003729">
    <property type="term" value="F:mRNA binding"/>
    <property type="evidence" value="ECO:0007669"/>
    <property type="project" value="InterPro"/>
</dbReference>
<dbReference type="Proteomes" id="UP000267029">
    <property type="component" value="Unassembled WGS sequence"/>
</dbReference>
<feature type="zinc finger region" description="C3H1-type" evidence="5">
    <location>
        <begin position="29"/>
        <end position="57"/>
    </location>
</feature>
<dbReference type="AlphaFoldDB" id="A0A0R3UCR9"/>
<dbReference type="GO" id="GO:0051252">
    <property type="term" value="P:regulation of RNA metabolic process"/>
    <property type="evidence" value="ECO:0007669"/>
    <property type="project" value="UniProtKB-ARBA"/>
</dbReference>
<proteinExistence type="predicted"/>
<dbReference type="GO" id="GO:0008270">
    <property type="term" value="F:zinc ion binding"/>
    <property type="evidence" value="ECO:0007669"/>
    <property type="project" value="UniProtKB-KW"/>
</dbReference>
<evidence type="ECO:0000256" key="4">
    <source>
        <dbReference type="ARBA" id="ARBA00022833"/>
    </source>
</evidence>
<dbReference type="FunFam" id="4.10.1000.10:FF:000003">
    <property type="entry name" value="Zinc finger CCCH domain-containing protein"/>
    <property type="match status" value="1"/>
</dbReference>
<dbReference type="Gene3D" id="4.10.1000.10">
    <property type="entry name" value="Zinc finger, CCCH-type"/>
    <property type="match status" value="1"/>
</dbReference>
<dbReference type="InterPro" id="IPR036855">
    <property type="entry name" value="Znf_CCCH_sf"/>
</dbReference>
<gene>
    <name evidence="7" type="ORF">MCOS_LOCUS4718</name>
</gene>
<keyword evidence="2" id="KW-0677">Repeat</keyword>
<feature type="domain" description="C3H1-type" evidence="6">
    <location>
        <begin position="29"/>
        <end position="57"/>
    </location>
</feature>
<accession>A0A0R3UCR9</accession>
<dbReference type="PANTHER" id="PTHR12547:SF18">
    <property type="entry name" value="PROTEIN TIS11"/>
    <property type="match status" value="1"/>
</dbReference>
<reference evidence="7 8" key="1">
    <citation type="submission" date="2018-10" db="EMBL/GenBank/DDBJ databases">
        <authorList>
            <consortium name="Pathogen Informatics"/>
        </authorList>
    </citation>
    <scope>NUCLEOTIDE SEQUENCE [LARGE SCALE GENOMIC DNA]</scope>
</reference>
<dbReference type="EMBL" id="UXSR01002137">
    <property type="protein sequence ID" value="VDD78715.1"/>
    <property type="molecule type" value="Genomic_DNA"/>
</dbReference>
<keyword evidence="1 5" id="KW-0479">Metal-binding</keyword>
<evidence type="ECO:0000259" key="6">
    <source>
        <dbReference type="PROSITE" id="PS50103"/>
    </source>
</evidence>
<evidence type="ECO:0000256" key="5">
    <source>
        <dbReference type="PROSITE-ProRule" id="PRU00723"/>
    </source>
</evidence>
<keyword evidence="8" id="KW-1185">Reference proteome</keyword>
<dbReference type="SMART" id="SM00356">
    <property type="entry name" value="ZnF_C3H1"/>
    <property type="match status" value="2"/>
</dbReference>
<evidence type="ECO:0000256" key="2">
    <source>
        <dbReference type="ARBA" id="ARBA00022737"/>
    </source>
</evidence>
<dbReference type="PROSITE" id="PS50103">
    <property type="entry name" value="ZF_C3H1"/>
    <property type="match status" value="1"/>
</dbReference>
<keyword evidence="3 5" id="KW-0863">Zinc-finger</keyword>
<evidence type="ECO:0000256" key="3">
    <source>
        <dbReference type="ARBA" id="ARBA00022771"/>
    </source>
</evidence>
<name>A0A0R3UCR9_MESCO</name>
<dbReference type="InterPro" id="IPR045877">
    <property type="entry name" value="ZFP36-like"/>
</dbReference>
<evidence type="ECO:0000313" key="7">
    <source>
        <dbReference type="EMBL" id="VDD78715.1"/>
    </source>
</evidence>
<dbReference type="STRING" id="53468.A0A0R3UCR9"/>
<dbReference type="SUPFAM" id="SSF90229">
    <property type="entry name" value="CCCH zinc finger"/>
    <property type="match status" value="1"/>
</dbReference>
<dbReference type="GO" id="GO:0010468">
    <property type="term" value="P:regulation of gene expression"/>
    <property type="evidence" value="ECO:0007669"/>
    <property type="project" value="UniProtKB-ARBA"/>
</dbReference>